<reference evidence="3" key="2">
    <citation type="journal article" date="2021" name="PeerJ">
        <title>Extensive microbial diversity within the chicken gut microbiome revealed by metagenomics and culture.</title>
        <authorList>
            <person name="Gilroy R."/>
            <person name="Ravi A."/>
            <person name="Getino M."/>
            <person name="Pursley I."/>
            <person name="Horton D.L."/>
            <person name="Alikhan N.F."/>
            <person name="Baker D."/>
            <person name="Gharbi K."/>
            <person name="Hall N."/>
            <person name="Watson M."/>
            <person name="Adriaenssens E.M."/>
            <person name="Foster-Nyarko E."/>
            <person name="Jarju S."/>
            <person name="Secka A."/>
            <person name="Antonio M."/>
            <person name="Oren A."/>
            <person name="Chaudhuri R.R."/>
            <person name="La Ragione R."/>
            <person name="Hildebrand F."/>
            <person name="Pallen M.J."/>
        </authorList>
    </citation>
    <scope>NUCLEOTIDE SEQUENCE</scope>
    <source>
        <strain evidence="3">G3-3990</strain>
    </source>
</reference>
<dbReference type="AlphaFoldDB" id="A0A9D9HVS3"/>
<accession>A0A9D9HVS3</accession>
<evidence type="ECO:0000256" key="1">
    <source>
        <dbReference type="SAM" id="SignalP"/>
    </source>
</evidence>
<dbReference type="EMBL" id="JADIMG010000106">
    <property type="protein sequence ID" value="MBO8460950.1"/>
    <property type="molecule type" value="Genomic_DNA"/>
</dbReference>
<dbReference type="Pfam" id="PF18962">
    <property type="entry name" value="Por_Secre_tail"/>
    <property type="match status" value="1"/>
</dbReference>
<dbReference type="InterPro" id="IPR026444">
    <property type="entry name" value="Secre_tail"/>
</dbReference>
<keyword evidence="1" id="KW-0732">Signal</keyword>
<feature type="domain" description="Secretion system C-terminal sorting" evidence="2">
    <location>
        <begin position="88"/>
        <end position="144"/>
    </location>
</feature>
<evidence type="ECO:0000259" key="2">
    <source>
        <dbReference type="Pfam" id="PF18962"/>
    </source>
</evidence>
<protein>
    <submittedName>
        <fullName evidence="3">T9SS type A sorting domain-containing protein</fullName>
    </submittedName>
</protein>
<feature type="chain" id="PRO_5038846708" evidence="1">
    <location>
        <begin position="22"/>
        <end position="146"/>
    </location>
</feature>
<evidence type="ECO:0000313" key="4">
    <source>
        <dbReference type="Proteomes" id="UP000823641"/>
    </source>
</evidence>
<feature type="signal peptide" evidence="1">
    <location>
        <begin position="1"/>
        <end position="21"/>
    </location>
</feature>
<proteinExistence type="predicted"/>
<name>A0A9D9HVS3_9BACT</name>
<dbReference type="Proteomes" id="UP000823641">
    <property type="component" value="Unassembled WGS sequence"/>
</dbReference>
<evidence type="ECO:0000313" key="3">
    <source>
        <dbReference type="EMBL" id="MBO8460950.1"/>
    </source>
</evidence>
<sequence>MKSRFIILFIFFAGLCCTAFGSPSFKVNGNEITTTVESVTFDGDNAILHFSDGTQSSYDMSTVEVLFPALSTLVDNSIYILNRMVHDELIIENCAGNQLVCIYDMAGRLMHQMRSEEGGFSINVNDLNTGVYILKIGTESVKFIKQ</sequence>
<gene>
    <name evidence="3" type="ORF">IAA73_11575</name>
</gene>
<reference evidence="3" key="1">
    <citation type="submission" date="2020-10" db="EMBL/GenBank/DDBJ databases">
        <authorList>
            <person name="Gilroy R."/>
        </authorList>
    </citation>
    <scope>NUCLEOTIDE SEQUENCE</scope>
    <source>
        <strain evidence="3">G3-3990</strain>
    </source>
</reference>
<dbReference type="NCBIfam" id="TIGR04183">
    <property type="entry name" value="Por_Secre_tail"/>
    <property type="match status" value="1"/>
</dbReference>
<comment type="caution">
    <text evidence="3">The sequence shown here is derived from an EMBL/GenBank/DDBJ whole genome shotgun (WGS) entry which is preliminary data.</text>
</comment>
<organism evidence="3 4">
    <name type="scientific">Candidatus Gallipaludibacter merdavium</name>
    <dbReference type="NCBI Taxonomy" id="2840839"/>
    <lineage>
        <taxon>Bacteria</taxon>
        <taxon>Pseudomonadati</taxon>
        <taxon>Bacteroidota</taxon>
        <taxon>Bacteroidia</taxon>
        <taxon>Bacteroidales</taxon>
        <taxon>Candidatus Gallipaludibacter</taxon>
    </lineage>
</organism>